<keyword evidence="3" id="KW-1003">Cell membrane</keyword>
<dbReference type="eggNOG" id="COG1173">
    <property type="taxonomic scope" value="Bacteria"/>
</dbReference>
<evidence type="ECO:0000313" key="10">
    <source>
        <dbReference type="Proteomes" id="UP000054010"/>
    </source>
</evidence>
<dbReference type="GO" id="GO:0055085">
    <property type="term" value="P:transmembrane transport"/>
    <property type="evidence" value="ECO:0007669"/>
    <property type="project" value="InterPro"/>
</dbReference>
<dbReference type="SUPFAM" id="SSF161098">
    <property type="entry name" value="MetI-like"/>
    <property type="match status" value="1"/>
</dbReference>
<evidence type="ECO:0000256" key="5">
    <source>
        <dbReference type="ARBA" id="ARBA00022989"/>
    </source>
</evidence>
<feature type="transmembrane region" description="Helical" evidence="7">
    <location>
        <begin position="230"/>
        <end position="253"/>
    </location>
</feature>
<evidence type="ECO:0000313" key="9">
    <source>
        <dbReference type="EMBL" id="EFO82056.1"/>
    </source>
</evidence>
<evidence type="ECO:0000256" key="6">
    <source>
        <dbReference type="ARBA" id="ARBA00023136"/>
    </source>
</evidence>
<feature type="domain" description="ABC transmembrane type-1" evidence="8">
    <location>
        <begin position="109"/>
        <end position="298"/>
    </location>
</feature>
<keyword evidence="10" id="KW-1185">Reference proteome</keyword>
<gene>
    <name evidence="9" type="ORF">OSCT_0205</name>
</gene>
<sequence>MTTSAPSIPAISKFPEAEGPWRRAWRQFLRQRSAIIGLIMIGFLSLTAIFAPLIAPYDPVGVLLGKEEGIKKRSGPCIHMLGCPTDQPQHLMGVDGNFRDLFSRIIYGARLSLLIGFVTVSISLSIGTLLGALAGFLGGWFDNVVMRILDVVLAFPFLLLAIAIVSVLGPGLMNAMLGIAIVSVPAYARVIRASVLSAREEDYVLAARTIGVAPLKILFGHIMPNAISPLIVQATLGIGTAILEVAALSFMGLGAQPPTPEWGSMLSAERNQVFTAPHLVFFPGLAIMLTVLGFNLIGDGLRDALDPRLKRS</sequence>
<feature type="transmembrane region" description="Helical" evidence="7">
    <location>
        <begin position="111"/>
        <end position="137"/>
    </location>
</feature>
<feature type="transmembrane region" description="Helical" evidence="7">
    <location>
        <begin position="203"/>
        <end position="224"/>
    </location>
</feature>
<protein>
    <submittedName>
        <fullName evidence="9">ABC transporter membrane spanning protein (Dipeptide)</fullName>
    </submittedName>
</protein>
<dbReference type="Pfam" id="PF12911">
    <property type="entry name" value="OppC_N"/>
    <property type="match status" value="1"/>
</dbReference>
<dbReference type="InterPro" id="IPR050366">
    <property type="entry name" value="BP-dependent_transpt_permease"/>
</dbReference>
<feature type="transmembrane region" description="Helical" evidence="7">
    <location>
        <begin position="33"/>
        <end position="55"/>
    </location>
</feature>
<dbReference type="InterPro" id="IPR025966">
    <property type="entry name" value="OppC_N"/>
</dbReference>
<dbReference type="EMBL" id="ADVR01000003">
    <property type="protein sequence ID" value="EFO82056.1"/>
    <property type="molecule type" value="Genomic_DNA"/>
</dbReference>
<comment type="caution">
    <text evidence="9">The sequence shown here is derived from an EMBL/GenBank/DDBJ whole genome shotgun (WGS) entry which is preliminary data.</text>
</comment>
<reference evidence="9 10" key="1">
    <citation type="journal article" date="2011" name="J. Bacteriol.">
        <title>Draft genome sequence of the anoxygenic filamentous phototrophic bacterium Oscillochloris trichoides subsp. DG-6.</title>
        <authorList>
            <person name="Kuznetsov B.B."/>
            <person name="Ivanovsky R.N."/>
            <person name="Keppen O.I."/>
            <person name="Sukhacheva M.V."/>
            <person name="Bumazhkin B.K."/>
            <person name="Patutina E.O."/>
            <person name="Beletsky A.V."/>
            <person name="Mardanov A.V."/>
            <person name="Baslerov R.V."/>
            <person name="Panteleeva A.N."/>
            <person name="Kolganova T.V."/>
            <person name="Ravin N.V."/>
            <person name="Skryabin K.G."/>
        </authorList>
    </citation>
    <scope>NUCLEOTIDE SEQUENCE [LARGE SCALE GENOMIC DNA]</scope>
    <source>
        <strain evidence="9 10">DG-6</strain>
    </source>
</reference>
<keyword evidence="6 7" id="KW-0472">Membrane</keyword>
<feature type="transmembrane region" description="Helical" evidence="7">
    <location>
        <begin position="171"/>
        <end position="191"/>
    </location>
</feature>
<dbReference type="InterPro" id="IPR035906">
    <property type="entry name" value="MetI-like_sf"/>
</dbReference>
<evidence type="ECO:0000256" key="4">
    <source>
        <dbReference type="ARBA" id="ARBA00022692"/>
    </source>
</evidence>
<dbReference type="HOGENOM" id="CLU_028518_1_1_0"/>
<evidence type="ECO:0000256" key="3">
    <source>
        <dbReference type="ARBA" id="ARBA00022475"/>
    </source>
</evidence>
<evidence type="ECO:0000259" key="8">
    <source>
        <dbReference type="PROSITE" id="PS50928"/>
    </source>
</evidence>
<keyword evidence="2 7" id="KW-0813">Transport</keyword>
<dbReference type="Proteomes" id="UP000054010">
    <property type="component" value="Unassembled WGS sequence"/>
</dbReference>
<dbReference type="GO" id="GO:0005886">
    <property type="term" value="C:plasma membrane"/>
    <property type="evidence" value="ECO:0007669"/>
    <property type="project" value="UniProtKB-SubCell"/>
</dbReference>
<dbReference type="AlphaFoldDB" id="E1IA54"/>
<feature type="transmembrane region" description="Helical" evidence="7">
    <location>
        <begin position="274"/>
        <end position="297"/>
    </location>
</feature>
<dbReference type="InterPro" id="IPR000515">
    <property type="entry name" value="MetI-like"/>
</dbReference>
<feature type="transmembrane region" description="Helical" evidence="7">
    <location>
        <begin position="144"/>
        <end position="165"/>
    </location>
</feature>
<name>E1IA54_9CHLR</name>
<keyword evidence="5 7" id="KW-1133">Transmembrane helix</keyword>
<accession>E1IA54</accession>
<dbReference type="Gene3D" id="1.10.3720.10">
    <property type="entry name" value="MetI-like"/>
    <property type="match status" value="1"/>
</dbReference>
<dbReference type="Pfam" id="PF00528">
    <property type="entry name" value="BPD_transp_1"/>
    <property type="match status" value="1"/>
</dbReference>
<dbReference type="CDD" id="cd06261">
    <property type="entry name" value="TM_PBP2"/>
    <property type="match status" value="1"/>
</dbReference>
<proteinExistence type="inferred from homology"/>
<keyword evidence="4 7" id="KW-0812">Transmembrane</keyword>
<evidence type="ECO:0000256" key="7">
    <source>
        <dbReference type="RuleBase" id="RU363032"/>
    </source>
</evidence>
<dbReference type="PANTHER" id="PTHR43386">
    <property type="entry name" value="OLIGOPEPTIDE TRANSPORT SYSTEM PERMEASE PROTEIN APPC"/>
    <property type="match status" value="1"/>
</dbReference>
<dbReference type="PANTHER" id="PTHR43386:SF1">
    <property type="entry name" value="D,D-DIPEPTIDE TRANSPORT SYSTEM PERMEASE PROTEIN DDPC-RELATED"/>
    <property type="match status" value="1"/>
</dbReference>
<organism evidence="9 10">
    <name type="scientific">Oscillochloris trichoides DG-6</name>
    <dbReference type="NCBI Taxonomy" id="765420"/>
    <lineage>
        <taxon>Bacteria</taxon>
        <taxon>Bacillati</taxon>
        <taxon>Chloroflexota</taxon>
        <taxon>Chloroflexia</taxon>
        <taxon>Chloroflexales</taxon>
        <taxon>Chloroflexineae</taxon>
        <taxon>Oscillochloridaceae</taxon>
        <taxon>Oscillochloris</taxon>
    </lineage>
</organism>
<evidence type="ECO:0000256" key="2">
    <source>
        <dbReference type="ARBA" id="ARBA00022448"/>
    </source>
</evidence>
<dbReference type="OrthoDB" id="9776213at2"/>
<dbReference type="STRING" id="765420.OSCT_0205"/>
<comment type="subcellular location">
    <subcellularLocation>
        <location evidence="1 7">Cell membrane</location>
        <topology evidence="1 7">Multi-pass membrane protein</topology>
    </subcellularLocation>
</comment>
<dbReference type="PROSITE" id="PS50928">
    <property type="entry name" value="ABC_TM1"/>
    <property type="match status" value="1"/>
</dbReference>
<comment type="similarity">
    <text evidence="7">Belongs to the binding-protein-dependent transport system permease family.</text>
</comment>
<evidence type="ECO:0000256" key="1">
    <source>
        <dbReference type="ARBA" id="ARBA00004651"/>
    </source>
</evidence>